<organism evidence="1">
    <name type="scientific">Amphimedon queenslandica</name>
    <name type="common">Sponge</name>
    <dbReference type="NCBI Taxonomy" id="400682"/>
    <lineage>
        <taxon>Eukaryota</taxon>
        <taxon>Metazoa</taxon>
        <taxon>Porifera</taxon>
        <taxon>Demospongiae</taxon>
        <taxon>Heteroscleromorpha</taxon>
        <taxon>Haplosclerida</taxon>
        <taxon>Niphatidae</taxon>
        <taxon>Amphimedon</taxon>
    </lineage>
</organism>
<evidence type="ECO:0000313" key="1">
    <source>
        <dbReference type="EnsemblMetazoa" id="Aqu2.1.11593_001"/>
    </source>
</evidence>
<accession>A0A1X7TAL0</accession>
<sequence>MNACVIMAGQEQTATYPQPVHLVPMEYAMNLISVLVIKAGSDQIAVLQFVILHVMVAVDAVTVLITAAVMRTGAGGCVIYPQ</sequence>
<name>A0A1X7TAL0_AMPQE</name>
<dbReference type="EnsemblMetazoa" id="Aqu2.1.11593_001">
    <property type="protein sequence ID" value="Aqu2.1.11593_001"/>
    <property type="gene ID" value="Aqu2.1.11593"/>
</dbReference>
<dbReference type="AlphaFoldDB" id="A0A1X7TAL0"/>
<reference evidence="1" key="1">
    <citation type="submission" date="2017-05" db="UniProtKB">
        <authorList>
            <consortium name="EnsemblMetazoa"/>
        </authorList>
    </citation>
    <scope>IDENTIFICATION</scope>
</reference>
<protein>
    <submittedName>
        <fullName evidence="1">Uncharacterized protein</fullName>
    </submittedName>
</protein>
<dbReference type="InParanoid" id="A0A1X7TAL0"/>
<proteinExistence type="predicted"/>